<dbReference type="PANTHER" id="PTHR32385:SF15">
    <property type="entry name" value="INOSITOL PHOSPHOCERAMIDE MANNOSYLTRANSFERASE 1"/>
    <property type="match status" value="1"/>
</dbReference>
<sequence length="267" mass="30358">MPDYIRLCSETIEAQAGEWNVVLLDRDNVRDFVPDLRADFFDIPEVAHRADYIRGAVLARHGGMWMDIDTIALRPLSLITDLLPLSGAVFYGWKSFQPSIGLIAAEPGHQLILRWKKEMDSRLDSGLSQRWSGIGYDLLWPLAKEISYTHIAHTICAPTHYTETAKFVEALEPDQVLKPETVVMQLYNKMFFKTYGDMTRSDILSSDTLIGRCFIRGLERDPKWSSVAVEMSEHVELAQWAMERARAGDGNVGTNYVLNAVDRYETL</sequence>
<evidence type="ECO:0000313" key="1">
    <source>
        <dbReference type="EMBL" id="XBV89492.1"/>
    </source>
</evidence>
<dbReference type="SUPFAM" id="SSF53448">
    <property type="entry name" value="Nucleotide-diphospho-sugar transferases"/>
    <property type="match status" value="1"/>
</dbReference>
<dbReference type="GO" id="GO:0051999">
    <property type="term" value="P:mannosyl-inositol phosphorylceramide biosynthetic process"/>
    <property type="evidence" value="ECO:0007669"/>
    <property type="project" value="TreeGrafter"/>
</dbReference>
<protein>
    <submittedName>
        <fullName evidence="1">Capsular polysaccharide synthesis protein</fullName>
    </submittedName>
</protein>
<dbReference type="InterPro" id="IPR008441">
    <property type="entry name" value="AfumC-like_glycosyl_Trfase"/>
</dbReference>
<name>A0AAU7UM65_9MICO</name>
<dbReference type="InterPro" id="IPR051706">
    <property type="entry name" value="Glycosyltransferase_domain"/>
</dbReference>
<dbReference type="AlphaFoldDB" id="A0AAU7UM65"/>
<reference evidence="1" key="1">
    <citation type="submission" date="2024-06" db="EMBL/GenBank/DDBJ databases">
        <title>Brevibacterium koreense sp. nov., isolated from jogae-jeotgal, a Korean fermented seafood.</title>
        <authorList>
            <person name="Whon T.W."/>
            <person name="Nam S."/>
            <person name="Kim Y."/>
        </authorList>
    </citation>
    <scope>NUCLEOTIDE SEQUENCE</scope>
    <source>
        <strain evidence="1">CBA3109</strain>
    </source>
</reference>
<organism evidence="1">
    <name type="scientific">Brevibacterium koreense</name>
    <dbReference type="NCBI Taxonomy" id="3140787"/>
    <lineage>
        <taxon>Bacteria</taxon>
        <taxon>Bacillati</taxon>
        <taxon>Actinomycetota</taxon>
        <taxon>Actinomycetes</taxon>
        <taxon>Micrococcales</taxon>
        <taxon>Brevibacteriaceae</taxon>
        <taxon>Brevibacterium</taxon>
    </lineage>
</organism>
<dbReference type="Pfam" id="PF05704">
    <property type="entry name" value="Caps_synth"/>
    <property type="match status" value="1"/>
</dbReference>
<dbReference type="GO" id="GO:0016020">
    <property type="term" value="C:membrane"/>
    <property type="evidence" value="ECO:0007669"/>
    <property type="project" value="GOC"/>
</dbReference>
<dbReference type="RefSeq" id="WP_350270379.1">
    <property type="nucleotide sequence ID" value="NZ_CP158281.1"/>
</dbReference>
<dbReference type="PANTHER" id="PTHR32385">
    <property type="entry name" value="MANNOSYL PHOSPHORYLINOSITOL CERAMIDE SYNTHASE"/>
    <property type="match status" value="1"/>
</dbReference>
<dbReference type="KEGG" id="bkr:AAFP32_01795"/>
<dbReference type="GO" id="GO:0000030">
    <property type="term" value="F:mannosyltransferase activity"/>
    <property type="evidence" value="ECO:0007669"/>
    <property type="project" value="TreeGrafter"/>
</dbReference>
<accession>A0AAU7UM65</accession>
<dbReference type="InterPro" id="IPR029044">
    <property type="entry name" value="Nucleotide-diphossugar_trans"/>
</dbReference>
<proteinExistence type="predicted"/>
<gene>
    <name evidence="1" type="ORF">AAFP32_01795</name>
</gene>
<dbReference type="Gene3D" id="3.90.550.20">
    <property type="match status" value="1"/>
</dbReference>
<dbReference type="EMBL" id="CP158281">
    <property type="protein sequence ID" value="XBV89492.1"/>
    <property type="molecule type" value="Genomic_DNA"/>
</dbReference>